<evidence type="ECO:0000256" key="2">
    <source>
        <dbReference type="ARBA" id="ARBA00005619"/>
    </source>
</evidence>
<sequence length="148" mass="16195">MNVAGEDNAWLVYLAAFIALLSLVLVGFKLLGSGGRGSRDVILLVGPCGAGKTALFHRLRDGPTKLTTVTSMKETMEKITLFDDENVNIHLCDFPGHDRMRSQVGQFFPIAKKIVFVVDATSDALLIRKAAEFLYDIFTHPKINDAGV</sequence>
<evidence type="ECO:0000313" key="12">
    <source>
        <dbReference type="EMBL" id="OQR80994.1"/>
    </source>
</evidence>
<keyword evidence="9 11" id="KW-0472">Membrane</keyword>
<accession>A0A1V9Y5K2</accession>
<feature type="non-terminal residue" evidence="12">
    <location>
        <position position="148"/>
    </location>
</feature>
<keyword evidence="13" id="KW-1185">Reference proteome</keyword>
<evidence type="ECO:0000256" key="6">
    <source>
        <dbReference type="ARBA" id="ARBA00022824"/>
    </source>
</evidence>
<evidence type="ECO:0000256" key="9">
    <source>
        <dbReference type="ARBA" id="ARBA00023136"/>
    </source>
</evidence>
<keyword evidence="10 12" id="KW-0675">Receptor</keyword>
<comment type="similarity">
    <text evidence="2">Belongs to the SRP receptor beta subunit family.</text>
</comment>
<comment type="subcellular location">
    <subcellularLocation>
        <location evidence="1">Endoplasmic reticulum membrane</location>
        <topology evidence="1">Single-pass membrane protein</topology>
    </subcellularLocation>
</comment>
<comment type="caution">
    <text evidence="12">The sequence shown here is derived from an EMBL/GenBank/DDBJ whole genome shotgun (WGS) entry which is preliminary data.</text>
</comment>
<dbReference type="AlphaFoldDB" id="A0A1V9Y5K2"/>
<dbReference type="InterPro" id="IPR019009">
    <property type="entry name" value="SRP_receptor_beta_su"/>
</dbReference>
<keyword evidence="5" id="KW-0547">Nucleotide-binding</keyword>
<keyword evidence="8" id="KW-0342">GTP-binding</keyword>
<dbReference type="GO" id="GO:0005525">
    <property type="term" value="F:GTP binding"/>
    <property type="evidence" value="ECO:0007669"/>
    <property type="project" value="UniProtKB-KW"/>
</dbReference>
<evidence type="ECO:0000256" key="3">
    <source>
        <dbReference type="ARBA" id="ARBA00020256"/>
    </source>
</evidence>
<gene>
    <name evidence="12" type="ORF">THRCLA_23424</name>
</gene>
<evidence type="ECO:0000256" key="1">
    <source>
        <dbReference type="ARBA" id="ARBA00004389"/>
    </source>
</evidence>
<dbReference type="Pfam" id="PF09439">
    <property type="entry name" value="SRPRB"/>
    <property type="match status" value="1"/>
</dbReference>
<evidence type="ECO:0000256" key="4">
    <source>
        <dbReference type="ARBA" id="ARBA00022692"/>
    </source>
</evidence>
<name>A0A1V9Y5K2_9STRA</name>
<feature type="transmembrane region" description="Helical" evidence="11">
    <location>
        <begin position="12"/>
        <end position="31"/>
    </location>
</feature>
<keyword evidence="6" id="KW-0256">Endoplasmic reticulum</keyword>
<evidence type="ECO:0000313" key="13">
    <source>
        <dbReference type="Proteomes" id="UP000243217"/>
    </source>
</evidence>
<proteinExistence type="inferred from homology"/>
<dbReference type="InterPro" id="IPR027417">
    <property type="entry name" value="P-loop_NTPase"/>
</dbReference>
<dbReference type="Proteomes" id="UP000243217">
    <property type="component" value="Unassembled WGS sequence"/>
</dbReference>
<evidence type="ECO:0000256" key="7">
    <source>
        <dbReference type="ARBA" id="ARBA00022989"/>
    </source>
</evidence>
<keyword evidence="4 11" id="KW-0812">Transmembrane</keyword>
<dbReference type="EMBL" id="JNBS01005088">
    <property type="protein sequence ID" value="OQR80994.1"/>
    <property type="molecule type" value="Genomic_DNA"/>
</dbReference>
<dbReference type="STRING" id="74557.A0A1V9Y5K2"/>
<keyword evidence="7 11" id="KW-1133">Transmembrane helix</keyword>
<evidence type="ECO:0000256" key="10">
    <source>
        <dbReference type="ARBA" id="ARBA00023170"/>
    </source>
</evidence>
<evidence type="ECO:0000256" key="8">
    <source>
        <dbReference type="ARBA" id="ARBA00023134"/>
    </source>
</evidence>
<dbReference type="OrthoDB" id="41266at2759"/>
<dbReference type="SUPFAM" id="SSF52540">
    <property type="entry name" value="P-loop containing nucleoside triphosphate hydrolases"/>
    <property type="match status" value="2"/>
</dbReference>
<protein>
    <recommendedName>
        <fullName evidence="3">Signal recognition particle receptor subunit beta</fullName>
    </recommendedName>
</protein>
<evidence type="ECO:0000256" key="11">
    <source>
        <dbReference type="SAM" id="Phobius"/>
    </source>
</evidence>
<organism evidence="12 13">
    <name type="scientific">Thraustotheca clavata</name>
    <dbReference type="NCBI Taxonomy" id="74557"/>
    <lineage>
        <taxon>Eukaryota</taxon>
        <taxon>Sar</taxon>
        <taxon>Stramenopiles</taxon>
        <taxon>Oomycota</taxon>
        <taxon>Saprolegniomycetes</taxon>
        <taxon>Saprolegniales</taxon>
        <taxon>Achlyaceae</taxon>
        <taxon>Thraustotheca</taxon>
    </lineage>
</organism>
<reference evidence="12 13" key="1">
    <citation type="journal article" date="2014" name="Genome Biol. Evol.">
        <title>The secreted proteins of Achlya hypogyna and Thraustotheca clavata identify the ancestral oomycete secretome and reveal gene acquisitions by horizontal gene transfer.</title>
        <authorList>
            <person name="Misner I."/>
            <person name="Blouin N."/>
            <person name="Leonard G."/>
            <person name="Richards T.A."/>
            <person name="Lane C.E."/>
        </authorList>
    </citation>
    <scope>NUCLEOTIDE SEQUENCE [LARGE SCALE GENOMIC DNA]</scope>
    <source>
        <strain evidence="12 13">ATCC 34112</strain>
    </source>
</reference>
<dbReference type="GO" id="GO:0005789">
    <property type="term" value="C:endoplasmic reticulum membrane"/>
    <property type="evidence" value="ECO:0007669"/>
    <property type="project" value="UniProtKB-SubCell"/>
</dbReference>
<evidence type="ECO:0000256" key="5">
    <source>
        <dbReference type="ARBA" id="ARBA00022741"/>
    </source>
</evidence>
<dbReference type="Gene3D" id="3.40.50.300">
    <property type="entry name" value="P-loop containing nucleotide triphosphate hydrolases"/>
    <property type="match status" value="1"/>
</dbReference>